<organism evidence="4 5">
    <name type="scientific">Nocardioides cavernae</name>
    <dbReference type="NCBI Taxonomy" id="1921566"/>
    <lineage>
        <taxon>Bacteria</taxon>
        <taxon>Bacillati</taxon>
        <taxon>Actinomycetota</taxon>
        <taxon>Actinomycetes</taxon>
        <taxon>Propionibacteriales</taxon>
        <taxon>Nocardioidaceae</taxon>
        <taxon>Nocardioides</taxon>
    </lineage>
</organism>
<dbReference type="RefSeq" id="WP_191196272.1">
    <property type="nucleotide sequence ID" value="NZ_JACXYZ010000003.1"/>
</dbReference>
<dbReference type="Pfam" id="PF00561">
    <property type="entry name" value="Abhydrolase_1"/>
    <property type="match status" value="1"/>
</dbReference>
<keyword evidence="5" id="KW-1185">Reference proteome</keyword>
<dbReference type="Proteomes" id="UP000618818">
    <property type="component" value="Unassembled WGS sequence"/>
</dbReference>
<dbReference type="EMBL" id="JACXYZ010000003">
    <property type="protein sequence ID" value="MBD3926389.1"/>
    <property type="molecule type" value="Genomic_DNA"/>
</dbReference>
<dbReference type="PANTHER" id="PTHR46438:SF11">
    <property type="entry name" value="LIPASE-RELATED"/>
    <property type="match status" value="1"/>
</dbReference>
<evidence type="ECO:0000256" key="2">
    <source>
        <dbReference type="SAM" id="Phobius"/>
    </source>
</evidence>
<evidence type="ECO:0000259" key="3">
    <source>
        <dbReference type="Pfam" id="PF00561"/>
    </source>
</evidence>
<reference evidence="4 5" key="1">
    <citation type="submission" date="2020-09" db="EMBL/GenBank/DDBJ databases">
        <title>novel species in genus Nocardioides.</title>
        <authorList>
            <person name="Zhang G."/>
        </authorList>
    </citation>
    <scope>NUCLEOTIDE SEQUENCE [LARGE SCALE GENOMIC DNA]</scope>
    <source>
        <strain evidence="4 5">KCTC 39551</strain>
    </source>
</reference>
<protein>
    <submittedName>
        <fullName evidence="4">Alpha/beta fold hydrolase</fullName>
    </submittedName>
</protein>
<feature type="transmembrane region" description="Helical" evidence="2">
    <location>
        <begin position="99"/>
        <end position="117"/>
    </location>
</feature>
<feature type="transmembrane region" description="Helical" evidence="2">
    <location>
        <begin position="42"/>
        <end position="62"/>
    </location>
</feature>
<comment type="caution">
    <text evidence="4">The sequence shown here is derived from an EMBL/GenBank/DDBJ whole genome shotgun (WGS) entry which is preliminary data.</text>
</comment>
<gene>
    <name evidence="4" type="ORF">IEZ26_17330</name>
</gene>
<accession>A0ABR8NIW7</accession>
<name>A0ABR8NIW7_9ACTN</name>
<feature type="transmembrane region" description="Helical" evidence="2">
    <location>
        <begin position="74"/>
        <end position="93"/>
    </location>
</feature>
<keyword evidence="2" id="KW-0472">Membrane</keyword>
<sequence>MSTPDTSPNARSTTAVVVVALAIGMAATAVLTMLVFPGATEGVTTGAALLGFGVGWAALHALSRRTPRPQRWAAVPAVAMASTGLALIATAPSDQTLGVLTWIWPPLALALAGWTYVRMRRHVAGAGRWLVTATLLAFAAAAVGAGARQVSTEPFVDANPVPGTTWSVHGHDLHLDCRGQGSPTVVLFNGLGEFSRSWARIVDGAALTTRVCAYDRAGQGWSDDLREPQDGVAAAEDVHALLDAAGETGPYVVVGHSIGGPYAMTYADQYADDVAGMVLLDGTSPHQFTAIPSYPRDYAMLRRAYGVLPTLARLGLGSLLAGSHLPADEARPVDDMNASPRAGRNSRDEVSVLPEVFEAAQQLTTLGDRPLAVLTSTETAHNTGGWTAAQIRLAALSSDVIHRYVNASHQGMVEDPAGAAASVQAITSVLQAIRTHTPLATP</sequence>
<feature type="region of interest" description="Disordered" evidence="1">
    <location>
        <begin position="328"/>
        <end position="347"/>
    </location>
</feature>
<keyword evidence="4" id="KW-0378">Hydrolase</keyword>
<proteinExistence type="predicted"/>
<keyword evidence="2" id="KW-0812">Transmembrane</keyword>
<feature type="transmembrane region" description="Helical" evidence="2">
    <location>
        <begin position="12"/>
        <end position="36"/>
    </location>
</feature>
<dbReference type="Gene3D" id="3.40.50.1820">
    <property type="entry name" value="alpha/beta hydrolase"/>
    <property type="match status" value="1"/>
</dbReference>
<evidence type="ECO:0000313" key="4">
    <source>
        <dbReference type="EMBL" id="MBD3926389.1"/>
    </source>
</evidence>
<dbReference type="InterPro" id="IPR000073">
    <property type="entry name" value="AB_hydrolase_1"/>
</dbReference>
<evidence type="ECO:0000313" key="5">
    <source>
        <dbReference type="Proteomes" id="UP000618818"/>
    </source>
</evidence>
<feature type="transmembrane region" description="Helical" evidence="2">
    <location>
        <begin position="129"/>
        <end position="147"/>
    </location>
</feature>
<dbReference type="GO" id="GO:0016787">
    <property type="term" value="F:hydrolase activity"/>
    <property type="evidence" value="ECO:0007669"/>
    <property type="project" value="UniProtKB-KW"/>
</dbReference>
<dbReference type="PANTHER" id="PTHR46438">
    <property type="entry name" value="ALPHA/BETA-HYDROLASES SUPERFAMILY PROTEIN"/>
    <property type="match status" value="1"/>
</dbReference>
<feature type="domain" description="AB hydrolase-1" evidence="3">
    <location>
        <begin position="183"/>
        <end position="318"/>
    </location>
</feature>
<dbReference type="SUPFAM" id="SSF53474">
    <property type="entry name" value="alpha/beta-Hydrolases"/>
    <property type="match status" value="1"/>
</dbReference>
<evidence type="ECO:0000256" key="1">
    <source>
        <dbReference type="SAM" id="MobiDB-lite"/>
    </source>
</evidence>
<dbReference type="InterPro" id="IPR029058">
    <property type="entry name" value="AB_hydrolase_fold"/>
</dbReference>
<keyword evidence="2" id="KW-1133">Transmembrane helix</keyword>